<organism evidence="9 10">
    <name type="scientific">Phialocephala subalpina</name>
    <dbReference type="NCBI Taxonomy" id="576137"/>
    <lineage>
        <taxon>Eukaryota</taxon>
        <taxon>Fungi</taxon>
        <taxon>Dikarya</taxon>
        <taxon>Ascomycota</taxon>
        <taxon>Pezizomycotina</taxon>
        <taxon>Leotiomycetes</taxon>
        <taxon>Helotiales</taxon>
        <taxon>Mollisiaceae</taxon>
        <taxon>Phialocephala</taxon>
        <taxon>Phialocephala fortinii species complex</taxon>
    </lineage>
</organism>
<dbReference type="Proteomes" id="UP000184330">
    <property type="component" value="Unassembled WGS sequence"/>
</dbReference>
<dbReference type="PROSITE" id="PS50048">
    <property type="entry name" value="ZN2_CY6_FUNGAL_2"/>
    <property type="match status" value="1"/>
</dbReference>
<dbReference type="InterPro" id="IPR036864">
    <property type="entry name" value="Zn2-C6_fun-type_DNA-bd_sf"/>
</dbReference>
<evidence type="ECO:0000313" key="9">
    <source>
        <dbReference type="EMBL" id="CZR63233.1"/>
    </source>
</evidence>
<feature type="compositionally biased region" description="Polar residues" evidence="7">
    <location>
        <begin position="460"/>
        <end position="478"/>
    </location>
</feature>
<keyword evidence="3" id="KW-0805">Transcription regulation</keyword>
<keyword evidence="5" id="KW-0804">Transcription</keyword>
<feature type="compositionally biased region" description="Low complexity" evidence="7">
    <location>
        <begin position="121"/>
        <end position="147"/>
    </location>
</feature>
<evidence type="ECO:0000256" key="2">
    <source>
        <dbReference type="ARBA" id="ARBA00022833"/>
    </source>
</evidence>
<dbReference type="CDD" id="cd00067">
    <property type="entry name" value="GAL4"/>
    <property type="match status" value="1"/>
</dbReference>
<evidence type="ECO:0000256" key="5">
    <source>
        <dbReference type="ARBA" id="ARBA00023163"/>
    </source>
</evidence>
<keyword evidence="1" id="KW-0479">Metal-binding</keyword>
<keyword evidence="10" id="KW-1185">Reference proteome</keyword>
<proteinExistence type="predicted"/>
<feature type="region of interest" description="Disordered" evidence="7">
    <location>
        <begin position="460"/>
        <end position="611"/>
    </location>
</feature>
<feature type="compositionally biased region" description="Pro residues" evidence="7">
    <location>
        <begin position="148"/>
        <end position="157"/>
    </location>
</feature>
<feature type="compositionally biased region" description="Polar residues" evidence="7">
    <location>
        <begin position="259"/>
        <end position="277"/>
    </location>
</feature>
<dbReference type="SMART" id="SM00066">
    <property type="entry name" value="GAL4"/>
    <property type="match status" value="1"/>
</dbReference>
<dbReference type="SUPFAM" id="SSF57701">
    <property type="entry name" value="Zn2/Cys6 DNA-binding domain"/>
    <property type="match status" value="1"/>
</dbReference>
<keyword evidence="2" id="KW-0862">Zinc</keyword>
<feature type="compositionally biased region" description="Basic and acidic residues" evidence="7">
    <location>
        <begin position="576"/>
        <end position="594"/>
    </location>
</feature>
<dbReference type="OrthoDB" id="5575144at2759"/>
<feature type="compositionally biased region" description="Low complexity" evidence="7">
    <location>
        <begin position="479"/>
        <end position="496"/>
    </location>
</feature>
<feature type="compositionally biased region" description="Polar residues" evidence="7">
    <location>
        <begin position="526"/>
        <end position="536"/>
    </location>
</feature>
<evidence type="ECO:0000259" key="8">
    <source>
        <dbReference type="PROSITE" id="PS50048"/>
    </source>
</evidence>
<feature type="compositionally biased region" description="Polar residues" evidence="7">
    <location>
        <begin position="546"/>
        <end position="555"/>
    </location>
</feature>
<evidence type="ECO:0000256" key="3">
    <source>
        <dbReference type="ARBA" id="ARBA00023015"/>
    </source>
</evidence>
<reference evidence="9 10" key="1">
    <citation type="submission" date="2016-03" db="EMBL/GenBank/DDBJ databases">
        <authorList>
            <person name="Ploux O."/>
        </authorList>
    </citation>
    <scope>NUCLEOTIDE SEQUENCE [LARGE SCALE GENOMIC DNA]</scope>
    <source>
        <strain evidence="9 10">UAMH 11012</strain>
    </source>
</reference>
<keyword evidence="6" id="KW-0539">Nucleus</keyword>
<dbReference type="Gene3D" id="4.10.240.10">
    <property type="entry name" value="Zn(2)-C6 fungal-type DNA-binding domain"/>
    <property type="match status" value="1"/>
</dbReference>
<feature type="region of interest" description="Disordered" evidence="7">
    <location>
        <begin position="36"/>
        <end position="183"/>
    </location>
</feature>
<keyword evidence="4" id="KW-0238">DNA-binding</keyword>
<feature type="compositionally biased region" description="Pro residues" evidence="7">
    <location>
        <begin position="45"/>
        <end position="58"/>
    </location>
</feature>
<dbReference type="Pfam" id="PF00172">
    <property type="entry name" value="Zn_clus"/>
    <property type="match status" value="1"/>
</dbReference>
<feature type="compositionally biased region" description="Basic and acidic residues" evidence="7">
    <location>
        <begin position="228"/>
        <end position="237"/>
    </location>
</feature>
<protein>
    <recommendedName>
        <fullName evidence="8">Zn(2)-C6 fungal-type domain-containing protein</fullName>
    </recommendedName>
</protein>
<dbReference type="PANTHER" id="PTHR47659:SF4">
    <property type="entry name" value="ZN(II)2CYS6 TRANSCRIPTION FACTOR (EUROFUNG)"/>
    <property type="match status" value="1"/>
</dbReference>
<dbReference type="GO" id="GO:0003677">
    <property type="term" value="F:DNA binding"/>
    <property type="evidence" value="ECO:0007669"/>
    <property type="project" value="UniProtKB-KW"/>
</dbReference>
<evidence type="ECO:0000256" key="7">
    <source>
        <dbReference type="SAM" id="MobiDB-lite"/>
    </source>
</evidence>
<accession>A0A1L7XDZ0</accession>
<dbReference type="InterPro" id="IPR001138">
    <property type="entry name" value="Zn2Cys6_DnaBD"/>
</dbReference>
<feature type="region of interest" description="Disordered" evidence="7">
    <location>
        <begin position="1"/>
        <end position="22"/>
    </location>
</feature>
<dbReference type="AlphaFoldDB" id="A0A1L7XDZ0"/>
<dbReference type="GO" id="GO:0008270">
    <property type="term" value="F:zinc ion binding"/>
    <property type="evidence" value="ECO:0007669"/>
    <property type="project" value="InterPro"/>
</dbReference>
<dbReference type="PROSITE" id="PS00463">
    <property type="entry name" value="ZN2_CY6_FUNGAL_1"/>
    <property type="match status" value="1"/>
</dbReference>
<dbReference type="PANTHER" id="PTHR47659">
    <property type="entry name" value="ZN(II)2CYS6 TRANSCRIPTION FACTOR (EUROFUNG)-RELATED"/>
    <property type="match status" value="1"/>
</dbReference>
<dbReference type="STRING" id="576137.A0A1L7XDZ0"/>
<dbReference type="GO" id="GO:0000981">
    <property type="term" value="F:DNA-binding transcription factor activity, RNA polymerase II-specific"/>
    <property type="evidence" value="ECO:0007669"/>
    <property type="project" value="InterPro"/>
</dbReference>
<dbReference type="InterPro" id="IPR050335">
    <property type="entry name" value="ERT1_acuK_gluconeogen_tf"/>
</dbReference>
<feature type="compositionally biased region" description="Basic and acidic residues" evidence="7">
    <location>
        <begin position="59"/>
        <end position="68"/>
    </location>
</feature>
<dbReference type="EMBL" id="FJOG01000023">
    <property type="protein sequence ID" value="CZR63233.1"/>
    <property type="molecule type" value="Genomic_DNA"/>
</dbReference>
<feature type="compositionally biased region" description="Basic and acidic residues" evidence="7">
    <location>
        <begin position="602"/>
        <end position="611"/>
    </location>
</feature>
<evidence type="ECO:0000313" key="10">
    <source>
        <dbReference type="Proteomes" id="UP000184330"/>
    </source>
</evidence>
<evidence type="ECO:0000256" key="4">
    <source>
        <dbReference type="ARBA" id="ARBA00023125"/>
    </source>
</evidence>
<gene>
    <name evidence="9" type="ORF">PAC_13130</name>
</gene>
<sequence>MQSLTLRRDHSNISLGERRGKSDLARFSLDLSWAVSDSARSRAYPSPPMSGSPPLPPRRNPESSDRGHGSYGSSGQDVYRGIQTPQLEHSEQQRGPPLRAYPQEQQGPPMPYPGPYSLANMPPQQMQYQQQLPHMAPQPQQQHHGYAPHPPQPPAPFSTPDRPPIREGAEYTSPKQQRKTKGHVASACVPCKRAHLRCDAQRPCSRCLSNGKEDACVDVQHKKRGRPRLRDEREPRFEGVGPGYPPHPEASMRRPLSSYHPSDQSAYQDPLQRSSSYRVLKSQGGSSMGGPMAPRYIDHANPSDATIYGGSMPPARMGPSQEPACAYLNLEMQIVKATPSFGETIGVPSVYQRKLQDIVSPNDRDKVARLQRGFEDERRDREPNILPPIYLVKFEDERVIQSLTFGPEEINQPRSDRPETFTFHAPDGQQRTFHTRIGLAKRESTYFIVLLIHVPATPQTFQQPATSPYSRESWSRDSQQQYGYQTPQQTFPQNPNISPYTPTAGFGDPRGDMTAYRTPGPLGPNIPQSASMSSFAQAPPRPDYPQGQTPYQTPRSELRAVPPQQPQHDLQLPPIRDQRSEGSMQQRRDDRSGRVDIGGLLEKPDPSRRGP</sequence>
<name>A0A1L7XDZ0_9HELO</name>
<evidence type="ECO:0000256" key="6">
    <source>
        <dbReference type="ARBA" id="ARBA00023242"/>
    </source>
</evidence>
<feature type="domain" description="Zn(2)-C6 fungal-type" evidence="8">
    <location>
        <begin position="187"/>
        <end position="218"/>
    </location>
</feature>
<evidence type="ECO:0000256" key="1">
    <source>
        <dbReference type="ARBA" id="ARBA00022723"/>
    </source>
</evidence>
<feature type="region of interest" description="Disordered" evidence="7">
    <location>
        <begin position="223"/>
        <end position="294"/>
    </location>
</feature>